<proteinExistence type="predicted"/>
<dbReference type="EMBL" id="MFUJ01000014">
    <property type="protein sequence ID" value="OGI79358.1"/>
    <property type="molecule type" value="Genomic_DNA"/>
</dbReference>
<dbReference type="InterPro" id="IPR051289">
    <property type="entry name" value="LAGLIDADG_Endonuclease"/>
</dbReference>
<dbReference type="Pfam" id="PF00961">
    <property type="entry name" value="LAGLIDADG_1"/>
    <property type="match status" value="1"/>
</dbReference>
<dbReference type="Gene3D" id="3.10.28.10">
    <property type="entry name" value="Homing endonucleases"/>
    <property type="match status" value="1"/>
</dbReference>
<evidence type="ECO:0000313" key="2">
    <source>
        <dbReference type="EMBL" id="OGI79358.1"/>
    </source>
</evidence>
<dbReference type="SUPFAM" id="SSF55608">
    <property type="entry name" value="Homing endonucleases"/>
    <property type="match status" value="1"/>
</dbReference>
<dbReference type="PANTHER" id="PTHR36181">
    <property type="entry name" value="INTRON-ENCODED ENDONUCLEASE AI3-RELATED"/>
    <property type="match status" value="1"/>
</dbReference>
<sequence length="152" mass="17436">MGRTKPRVSNEYIVGLTDGEGCFYVNVGESSRYRSGTRIQLHFHIKMQEKDKKLLEKVKNTIGCGAVYFQKEQRANHAQCYRYTVSAQSDILNIIIPFFKQYPLQSYSKDYSFRVFCKIAELVKSKAHLSKAGISKIRVLKSKMNQKTLGLA</sequence>
<protein>
    <recommendedName>
        <fullName evidence="1">Homing endonuclease LAGLIDADG domain-containing protein</fullName>
    </recommendedName>
</protein>
<name>A0A1F6WBS5_9BACT</name>
<dbReference type="InterPro" id="IPR027434">
    <property type="entry name" value="Homing_endonucl"/>
</dbReference>
<reference evidence="2 3" key="1">
    <citation type="journal article" date="2016" name="Nat. Commun.">
        <title>Thousands of microbial genomes shed light on interconnected biogeochemical processes in an aquifer system.</title>
        <authorList>
            <person name="Anantharaman K."/>
            <person name="Brown C.T."/>
            <person name="Hug L.A."/>
            <person name="Sharon I."/>
            <person name="Castelle C.J."/>
            <person name="Probst A.J."/>
            <person name="Thomas B.C."/>
            <person name="Singh A."/>
            <person name="Wilkins M.J."/>
            <person name="Karaoz U."/>
            <person name="Brodie E.L."/>
            <person name="Williams K.H."/>
            <person name="Hubbard S.S."/>
            <person name="Banfield J.F."/>
        </authorList>
    </citation>
    <scope>NUCLEOTIDE SEQUENCE [LARGE SCALE GENOMIC DNA]</scope>
</reference>
<dbReference type="InterPro" id="IPR004860">
    <property type="entry name" value="LAGLIDADG_dom"/>
</dbReference>
<dbReference type="GO" id="GO:0004519">
    <property type="term" value="F:endonuclease activity"/>
    <property type="evidence" value="ECO:0007669"/>
    <property type="project" value="InterPro"/>
</dbReference>
<gene>
    <name evidence="2" type="ORF">A3F19_01115</name>
</gene>
<evidence type="ECO:0000313" key="3">
    <source>
        <dbReference type="Proteomes" id="UP000177052"/>
    </source>
</evidence>
<dbReference type="Proteomes" id="UP000177052">
    <property type="component" value="Unassembled WGS sequence"/>
</dbReference>
<dbReference type="PANTHER" id="PTHR36181:SF4">
    <property type="entry name" value="LAGLIDADG ENDONUCLEASE"/>
    <property type="match status" value="1"/>
</dbReference>
<comment type="caution">
    <text evidence="2">The sequence shown here is derived from an EMBL/GenBank/DDBJ whole genome shotgun (WGS) entry which is preliminary data.</text>
</comment>
<accession>A0A1F6WBS5</accession>
<feature type="domain" description="Homing endonuclease LAGLIDADG" evidence="1">
    <location>
        <begin position="13"/>
        <end position="119"/>
    </location>
</feature>
<organism evidence="2 3">
    <name type="scientific">Candidatus Nomurabacteria bacterium RIFCSPHIGHO2_12_FULL_37_29</name>
    <dbReference type="NCBI Taxonomy" id="1801759"/>
    <lineage>
        <taxon>Bacteria</taxon>
        <taxon>Candidatus Nomuraibacteriota</taxon>
    </lineage>
</organism>
<evidence type="ECO:0000259" key="1">
    <source>
        <dbReference type="Pfam" id="PF00961"/>
    </source>
</evidence>
<dbReference type="AlphaFoldDB" id="A0A1F6WBS5"/>